<gene>
    <name evidence="1" type="ORF">Y10_18790</name>
</gene>
<keyword evidence="2" id="KW-1185">Reference proteome</keyword>
<protein>
    <submittedName>
        <fullName evidence="1">Uncharacterized protein</fullName>
    </submittedName>
</protein>
<evidence type="ECO:0000313" key="1">
    <source>
        <dbReference type="EMBL" id="GLB49511.1"/>
    </source>
</evidence>
<name>A0ABQ5MJM4_9FLAO</name>
<reference evidence="1" key="1">
    <citation type="submission" date="2022-07" db="EMBL/GenBank/DDBJ databases">
        <title>Taxonomy of Novel Oxalotrophic and Methylotrophic Bacteria.</title>
        <authorList>
            <person name="Sahin N."/>
            <person name="Tani A."/>
        </authorList>
    </citation>
    <scope>NUCLEOTIDE SEQUENCE</scope>
    <source>
        <strain evidence="1">Y10</strain>
    </source>
</reference>
<evidence type="ECO:0000313" key="2">
    <source>
        <dbReference type="Proteomes" id="UP001143543"/>
    </source>
</evidence>
<accession>A0ABQ5MJM4</accession>
<comment type="caution">
    <text evidence="1">The sequence shown here is derived from an EMBL/GenBank/DDBJ whole genome shotgun (WGS) entry which is preliminary data.</text>
</comment>
<sequence length="92" mass="10389">MLMKTKIPLETAIAYCNDFYAADSVDDKRAIGSSLISDLEVTYKDKANYVNSTLSPILQLHVDTFNRTKIKLKPENLKALVTDLYNKNNGDF</sequence>
<proteinExistence type="predicted"/>
<dbReference type="EMBL" id="BRVO01000002">
    <property type="protein sequence ID" value="GLB49511.1"/>
    <property type="molecule type" value="Genomic_DNA"/>
</dbReference>
<organism evidence="1 2">
    <name type="scientific">Neptunitalea lumnitzerae</name>
    <dbReference type="NCBI Taxonomy" id="2965509"/>
    <lineage>
        <taxon>Bacteria</taxon>
        <taxon>Pseudomonadati</taxon>
        <taxon>Bacteroidota</taxon>
        <taxon>Flavobacteriia</taxon>
        <taxon>Flavobacteriales</taxon>
        <taxon>Flavobacteriaceae</taxon>
        <taxon>Neptunitalea</taxon>
    </lineage>
</organism>
<dbReference type="Proteomes" id="UP001143543">
    <property type="component" value="Unassembled WGS sequence"/>
</dbReference>